<comment type="similarity">
    <text evidence="8">Belongs to the adenylyl cyclase class-4/guanylyl cyclase family.</text>
</comment>
<dbReference type="Pfam" id="PF00211">
    <property type="entry name" value="Guanylate_cyc"/>
    <property type="match status" value="1"/>
</dbReference>
<comment type="subcellular location">
    <subcellularLocation>
        <location evidence="1">Membrane</location>
    </subcellularLocation>
</comment>
<evidence type="ECO:0000256" key="6">
    <source>
        <dbReference type="ARBA" id="ARBA00023239"/>
    </source>
</evidence>
<dbReference type="InterPro" id="IPR019734">
    <property type="entry name" value="TPR_rpt"/>
</dbReference>
<keyword evidence="5 9" id="KW-0472">Membrane</keyword>
<dbReference type="SMART" id="SM00028">
    <property type="entry name" value="TPR"/>
    <property type="match status" value="8"/>
</dbReference>
<evidence type="ECO:0000313" key="11">
    <source>
        <dbReference type="EMBL" id="GAA3522377.1"/>
    </source>
</evidence>
<keyword evidence="6 8" id="KW-0456">Lyase</keyword>
<evidence type="ECO:0000256" key="3">
    <source>
        <dbReference type="ARBA" id="ARBA00022741"/>
    </source>
</evidence>
<dbReference type="Proteomes" id="UP001500459">
    <property type="component" value="Unassembled WGS sequence"/>
</dbReference>
<dbReference type="SUPFAM" id="SSF55073">
    <property type="entry name" value="Nucleotide cyclase"/>
    <property type="match status" value="1"/>
</dbReference>
<proteinExistence type="inferred from homology"/>
<keyword evidence="2 9" id="KW-0812">Transmembrane</keyword>
<feature type="repeat" description="TPR" evidence="7">
    <location>
        <begin position="150"/>
        <end position="183"/>
    </location>
</feature>
<evidence type="ECO:0000259" key="10">
    <source>
        <dbReference type="PROSITE" id="PS50125"/>
    </source>
</evidence>
<keyword evidence="4 9" id="KW-1133">Transmembrane helix</keyword>
<dbReference type="InterPro" id="IPR001054">
    <property type="entry name" value="A/G_cyclase"/>
</dbReference>
<dbReference type="PANTHER" id="PTHR11920">
    <property type="entry name" value="GUANYLYL CYCLASE"/>
    <property type="match status" value="1"/>
</dbReference>
<dbReference type="PROSITE" id="PS50125">
    <property type="entry name" value="GUANYLATE_CYCLASE_2"/>
    <property type="match status" value="1"/>
</dbReference>
<evidence type="ECO:0000313" key="12">
    <source>
        <dbReference type="Proteomes" id="UP001500459"/>
    </source>
</evidence>
<feature type="repeat" description="TPR" evidence="7">
    <location>
        <begin position="230"/>
        <end position="263"/>
    </location>
</feature>
<dbReference type="InterPro" id="IPR018297">
    <property type="entry name" value="A/G_cyclase_CS"/>
</dbReference>
<evidence type="ECO:0000256" key="1">
    <source>
        <dbReference type="ARBA" id="ARBA00004370"/>
    </source>
</evidence>
<sequence length="639" mass="72554">METIQSGDSKKQQELLVTPQQKKVAKKKVADSLIIIGNSQIKEGNFSEALNAVQRGLMLYKSLNDHKLIGNCYNKIASIFYYQSNYLKALSYYDQSITHYETADFKKGIASSINNKGAIYYYLGNYPKALIHYKQAVKLSEILDDEKQTAATLQNIGGIYLELNDYRNAMKHFQIAKKTYERISDKKALSQVLNGIGEIHLRQEKYTNALTHFEQALQLAIEIDDKQRVLETLYNLGEIYGTLLEYEKSLIFYNRSLRLAKEIENALYKGLSFIAIGSIKNKLGKKQEATTNCIKGLRIVEDLKTVAAQKEACQCLYKVYKSVNKNGIALAYYERSISLNDSLQMKQTGDKILNMEFEKQVLMDSITQVEKRRIIQMKHSRIVQKKEKQRNIVLAISFFILILAGGIWNRLSFVRKSKAVLQIEKDLSESLLLNILPEEIAIELKQKGYVDAQDFDTASILFTDFKSFTETAAKLTPKELVEEINVCFKAFDAIMDRYGIEKIKTIGDAYMAVGGLSKPTANTIKKTIFAGIEMQEFVSKRKLENDRLTKPAFEMRVGIHTGPIVAGIVGVKKFQYDIWGDTVNTASRMESNGAVGKVNISQNTYQLVKDEKELAFEYRGKINAKGKGDMQMYFVTSKS</sequence>
<dbReference type="Gene3D" id="3.30.70.1230">
    <property type="entry name" value="Nucleotide cyclase"/>
    <property type="match status" value="1"/>
</dbReference>
<dbReference type="InterPro" id="IPR011990">
    <property type="entry name" value="TPR-like_helical_dom_sf"/>
</dbReference>
<organism evidence="11 12">
    <name type="scientific">Aquimarina addita</name>
    <dbReference type="NCBI Taxonomy" id="870485"/>
    <lineage>
        <taxon>Bacteria</taxon>
        <taxon>Pseudomonadati</taxon>
        <taxon>Bacteroidota</taxon>
        <taxon>Flavobacteriia</taxon>
        <taxon>Flavobacteriales</taxon>
        <taxon>Flavobacteriaceae</taxon>
        <taxon>Aquimarina</taxon>
    </lineage>
</organism>
<feature type="domain" description="Guanylate cyclase" evidence="10">
    <location>
        <begin position="459"/>
        <end position="590"/>
    </location>
</feature>
<accession>A0ABP6UUL2</accession>
<dbReference type="InterPro" id="IPR050401">
    <property type="entry name" value="Cyclic_nucleotide_synthase"/>
</dbReference>
<dbReference type="EMBL" id="BAABCW010000029">
    <property type="protein sequence ID" value="GAA3522377.1"/>
    <property type="molecule type" value="Genomic_DNA"/>
</dbReference>
<dbReference type="RefSeq" id="WP_344930713.1">
    <property type="nucleotide sequence ID" value="NZ_BAABCW010000029.1"/>
</dbReference>
<evidence type="ECO:0000256" key="9">
    <source>
        <dbReference type="SAM" id="Phobius"/>
    </source>
</evidence>
<feature type="repeat" description="TPR" evidence="7">
    <location>
        <begin position="190"/>
        <end position="223"/>
    </location>
</feature>
<dbReference type="PANTHER" id="PTHR11920:SF335">
    <property type="entry name" value="GUANYLATE CYCLASE"/>
    <property type="match status" value="1"/>
</dbReference>
<protein>
    <recommendedName>
        <fullName evidence="10">Guanylate cyclase domain-containing protein</fullName>
    </recommendedName>
</protein>
<name>A0ABP6UUL2_9FLAO</name>
<reference evidence="12" key="1">
    <citation type="journal article" date="2019" name="Int. J. Syst. Evol. Microbiol.">
        <title>The Global Catalogue of Microorganisms (GCM) 10K type strain sequencing project: providing services to taxonomists for standard genome sequencing and annotation.</title>
        <authorList>
            <consortium name="The Broad Institute Genomics Platform"/>
            <consortium name="The Broad Institute Genome Sequencing Center for Infectious Disease"/>
            <person name="Wu L."/>
            <person name="Ma J."/>
        </authorList>
    </citation>
    <scope>NUCLEOTIDE SEQUENCE [LARGE SCALE GENOMIC DNA]</scope>
    <source>
        <strain evidence="12">JCM 17106</strain>
    </source>
</reference>
<dbReference type="PROSITE" id="PS00452">
    <property type="entry name" value="GUANYLATE_CYCLASE_1"/>
    <property type="match status" value="1"/>
</dbReference>
<dbReference type="PROSITE" id="PS50005">
    <property type="entry name" value="TPR"/>
    <property type="match status" value="4"/>
</dbReference>
<evidence type="ECO:0000256" key="5">
    <source>
        <dbReference type="ARBA" id="ARBA00023136"/>
    </source>
</evidence>
<gene>
    <name evidence="11" type="ORF">GCM10022393_41160</name>
</gene>
<feature type="transmembrane region" description="Helical" evidence="9">
    <location>
        <begin position="391"/>
        <end position="408"/>
    </location>
</feature>
<comment type="caution">
    <text evidence="11">The sequence shown here is derived from an EMBL/GenBank/DDBJ whole genome shotgun (WGS) entry which is preliminary data.</text>
</comment>
<evidence type="ECO:0000256" key="4">
    <source>
        <dbReference type="ARBA" id="ARBA00022989"/>
    </source>
</evidence>
<keyword evidence="7" id="KW-0802">TPR repeat</keyword>
<dbReference type="SUPFAM" id="SSF48452">
    <property type="entry name" value="TPR-like"/>
    <property type="match status" value="2"/>
</dbReference>
<evidence type="ECO:0000256" key="8">
    <source>
        <dbReference type="RuleBase" id="RU000405"/>
    </source>
</evidence>
<keyword evidence="3" id="KW-0547">Nucleotide-binding</keyword>
<evidence type="ECO:0000256" key="2">
    <source>
        <dbReference type="ARBA" id="ARBA00022692"/>
    </source>
</evidence>
<dbReference type="Gene3D" id="1.25.40.10">
    <property type="entry name" value="Tetratricopeptide repeat domain"/>
    <property type="match status" value="2"/>
</dbReference>
<evidence type="ECO:0000256" key="7">
    <source>
        <dbReference type="PROSITE-ProRule" id="PRU00339"/>
    </source>
</evidence>
<feature type="repeat" description="TPR" evidence="7">
    <location>
        <begin position="110"/>
        <end position="143"/>
    </location>
</feature>
<keyword evidence="12" id="KW-1185">Reference proteome</keyword>
<dbReference type="InterPro" id="IPR029787">
    <property type="entry name" value="Nucleotide_cyclase"/>
</dbReference>
<dbReference type="SMART" id="SM00044">
    <property type="entry name" value="CYCc"/>
    <property type="match status" value="1"/>
</dbReference>
<dbReference type="Pfam" id="PF13424">
    <property type="entry name" value="TPR_12"/>
    <property type="match status" value="2"/>
</dbReference>
<dbReference type="CDD" id="cd07302">
    <property type="entry name" value="CHD"/>
    <property type="match status" value="1"/>
</dbReference>